<evidence type="ECO:0000313" key="3">
    <source>
        <dbReference type="Proteomes" id="UP000828390"/>
    </source>
</evidence>
<feature type="transmembrane region" description="Helical" evidence="1">
    <location>
        <begin position="86"/>
        <end position="108"/>
    </location>
</feature>
<reference evidence="2" key="1">
    <citation type="journal article" date="2019" name="bioRxiv">
        <title>The Genome of the Zebra Mussel, Dreissena polymorpha: A Resource for Invasive Species Research.</title>
        <authorList>
            <person name="McCartney M.A."/>
            <person name="Auch B."/>
            <person name="Kono T."/>
            <person name="Mallez S."/>
            <person name="Zhang Y."/>
            <person name="Obille A."/>
            <person name="Becker A."/>
            <person name="Abrahante J.E."/>
            <person name="Garbe J."/>
            <person name="Badalamenti J.P."/>
            <person name="Herman A."/>
            <person name="Mangelson H."/>
            <person name="Liachko I."/>
            <person name="Sullivan S."/>
            <person name="Sone E.D."/>
            <person name="Koren S."/>
            <person name="Silverstein K.A.T."/>
            <person name="Beckman K.B."/>
            <person name="Gohl D.M."/>
        </authorList>
    </citation>
    <scope>NUCLEOTIDE SEQUENCE</scope>
    <source>
        <strain evidence="2">Duluth1</strain>
        <tissue evidence="2">Whole animal</tissue>
    </source>
</reference>
<evidence type="ECO:0000313" key="2">
    <source>
        <dbReference type="EMBL" id="KAH3707407.1"/>
    </source>
</evidence>
<accession>A0A9D3YW76</accession>
<proteinExistence type="predicted"/>
<gene>
    <name evidence="2" type="ORF">DPMN_066813</name>
</gene>
<dbReference type="EMBL" id="JAIWYP010000014">
    <property type="protein sequence ID" value="KAH3707407.1"/>
    <property type="molecule type" value="Genomic_DNA"/>
</dbReference>
<reference evidence="2" key="2">
    <citation type="submission" date="2020-11" db="EMBL/GenBank/DDBJ databases">
        <authorList>
            <person name="McCartney M.A."/>
            <person name="Auch B."/>
            <person name="Kono T."/>
            <person name="Mallez S."/>
            <person name="Becker A."/>
            <person name="Gohl D.M."/>
            <person name="Silverstein K.A.T."/>
            <person name="Koren S."/>
            <person name="Bechman K.B."/>
            <person name="Herman A."/>
            <person name="Abrahante J.E."/>
            <person name="Garbe J."/>
        </authorList>
    </citation>
    <scope>NUCLEOTIDE SEQUENCE</scope>
    <source>
        <strain evidence="2">Duluth1</strain>
        <tissue evidence="2">Whole animal</tissue>
    </source>
</reference>
<sequence length="109" mass="11977">MIQQYDVPEHDCPGVVIAASGFEHGSSNKSMRSRSWRRCASMEPLLCASISAAKMTEMVAKEICGSGFGSGCSGDRFSIDYGSYDGVILVMVLMMNLMMMIMMVLLMMR</sequence>
<evidence type="ECO:0000256" key="1">
    <source>
        <dbReference type="SAM" id="Phobius"/>
    </source>
</evidence>
<keyword evidence="1" id="KW-0472">Membrane</keyword>
<dbReference type="AlphaFoldDB" id="A0A9D3YW76"/>
<name>A0A9D3YW76_DREPO</name>
<keyword evidence="1" id="KW-1133">Transmembrane helix</keyword>
<protein>
    <submittedName>
        <fullName evidence="2">Uncharacterized protein</fullName>
    </submittedName>
</protein>
<comment type="caution">
    <text evidence="2">The sequence shown here is derived from an EMBL/GenBank/DDBJ whole genome shotgun (WGS) entry which is preliminary data.</text>
</comment>
<keyword evidence="1" id="KW-0812">Transmembrane</keyword>
<organism evidence="2 3">
    <name type="scientific">Dreissena polymorpha</name>
    <name type="common">Zebra mussel</name>
    <name type="synonym">Mytilus polymorpha</name>
    <dbReference type="NCBI Taxonomy" id="45954"/>
    <lineage>
        <taxon>Eukaryota</taxon>
        <taxon>Metazoa</taxon>
        <taxon>Spiralia</taxon>
        <taxon>Lophotrochozoa</taxon>
        <taxon>Mollusca</taxon>
        <taxon>Bivalvia</taxon>
        <taxon>Autobranchia</taxon>
        <taxon>Heteroconchia</taxon>
        <taxon>Euheterodonta</taxon>
        <taxon>Imparidentia</taxon>
        <taxon>Neoheterodontei</taxon>
        <taxon>Myida</taxon>
        <taxon>Dreissenoidea</taxon>
        <taxon>Dreissenidae</taxon>
        <taxon>Dreissena</taxon>
    </lineage>
</organism>
<dbReference type="Proteomes" id="UP000828390">
    <property type="component" value="Unassembled WGS sequence"/>
</dbReference>
<keyword evidence="3" id="KW-1185">Reference proteome</keyword>